<dbReference type="RefSeq" id="XP_041552096.1">
    <property type="nucleotide sequence ID" value="XM_041698964.1"/>
</dbReference>
<evidence type="ECO:0000313" key="7">
    <source>
        <dbReference type="EMBL" id="BCS19902.1"/>
    </source>
</evidence>
<dbReference type="GeneID" id="64969907"/>
<keyword evidence="6" id="KW-0503">Monooxygenase</keyword>
<evidence type="ECO:0000256" key="4">
    <source>
        <dbReference type="ARBA" id="ARBA00023002"/>
    </source>
</evidence>
<comment type="similarity">
    <text evidence="2">Belongs to the cytochrome P450 family.</text>
</comment>
<dbReference type="GO" id="GO:0005506">
    <property type="term" value="F:iron ion binding"/>
    <property type="evidence" value="ECO:0007669"/>
    <property type="project" value="InterPro"/>
</dbReference>
<comment type="cofactor">
    <cofactor evidence="1">
        <name>heme</name>
        <dbReference type="ChEBI" id="CHEBI:30413"/>
    </cofactor>
</comment>
<proteinExistence type="inferred from homology"/>
<evidence type="ECO:0000313" key="8">
    <source>
        <dbReference type="Proteomes" id="UP000654913"/>
    </source>
</evidence>
<sequence length="371" mass="42188">MTDLQKVSAFPAAGMVRATDGIGHYHRGGAYKPRSRSADGYFASLIEHLEYSFQLEIKGQMGANGDWYGFDTYAIARRLIMGLVAKLLVSDLCRDPAIIDLFCEYTAEMLIGGPHIRAFPVLLRPIIAHSTRVAQLSNKMQQVFLNLIKYRKVKSEKMAKEGNQPEDVTDWFWRWSQHDGNNGLTELDIAQLLAANTFGASFNTTVVLVQCICELASRPEYVTLLREEVTSTLRKHNNTWTKEGLESLKKLDSFIKESHRYNCFDVMGAPRVVKQNYTFKNGLAIPKGTVLFSPNRAMLFDEKYLANPNEFDGMRFYDLAMGRGLTRPRLSGTRRRIRIIFNSGMGSMFGKFNQYPHSRGLWLSLGATYRY</sequence>
<dbReference type="AlphaFoldDB" id="A0A7R8AIW2"/>
<dbReference type="GO" id="GO:0016705">
    <property type="term" value="F:oxidoreductase activity, acting on paired donors, with incorporation or reduction of molecular oxygen"/>
    <property type="evidence" value="ECO:0007669"/>
    <property type="project" value="InterPro"/>
</dbReference>
<evidence type="ECO:0008006" key="9">
    <source>
        <dbReference type="Google" id="ProtNLM"/>
    </source>
</evidence>
<dbReference type="OrthoDB" id="1844152at2759"/>
<dbReference type="InterPro" id="IPR036396">
    <property type="entry name" value="Cyt_P450_sf"/>
</dbReference>
<dbReference type="EMBL" id="AP024444">
    <property type="protein sequence ID" value="BCS19902.1"/>
    <property type="molecule type" value="Genomic_DNA"/>
</dbReference>
<dbReference type="PANTHER" id="PTHR46206">
    <property type="entry name" value="CYTOCHROME P450"/>
    <property type="match status" value="1"/>
</dbReference>
<evidence type="ECO:0000256" key="6">
    <source>
        <dbReference type="ARBA" id="ARBA00023033"/>
    </source>
</evidence>
<evidence type="ECO:0000256" key="2">
    <source>
        <dbReference type="ARBA" id="ARBA00010617"/>
    </source>
</evidence>
<dbReference type="KEGG" id="apuu:APUU_20334S"/>
<protein>
    <recommendedName>
        <fullName evidence="9">Cytochrome P450</fullName>
    </recommendedName>
</protein>
<dbReference type="CDD" id="cd11041">
    <property type="entry name" value="CYP503A1-like"/>
    <property type="match status" value="1"/>
</dbReference>
<dbReference type="Proteomes" id="UP000654913">
    <property type="component" value="Chromosome 2"/>
</dbReference>
<dbReference type="InterPro" id="IPR001128">
    <property type="entry name" value="Cyt_P450"/>
</dbReference>
<dbReference type="Pfam" id="PF00067">
    <property type="entry name" value="p450"/>
    <property type="match status" value="1"/>
</dbReference>
<evidence type="ECO:0000256" key="5">
    <source>
        <dbReference type="ARBA" id="ARBA00023004"/>
    </source>
</evidence>
<dbReference type="GO" id="GO:0019748">
    <property type="term" value="P:secondary metabolic process"/>
    <property type="evidence" value="ECO:0007669"/>
    <property type="project" value="UniProtKB-ARBA"/>
</dbReference>
<name>A0A7R8AIW2_9EURO</name>
<reference evidence="7" key="2">
    <citation type="submission" date="2021-02" db="EMBL/GenBank/DDBJ databases">
        <title>Aspergillus puulaauensis MK2 genome sequence.</title>
        <authorList>
            <person name="Futagami T."/>
            <person name="Mori K."/>
            <person name="Kadooka C."/>
            <person name="Tanaka T."/>
        </authorList>
    </citation>
    <scope>NUCLEOTIDE SEQUENCE</scope>
    <source>
        <strain evidence="7">MK2</strain>
    </source>
</reference>
<evidence type="ECO:0000256" key="1">
    <source>
        <dbReference type="ARBA" id="ARBA00001971"/>
    </source>
</evidence>
<keyword evidence="8" id="KW-1185">Reference proteome</keyword>
<accession>A0A7R8AIW2</accession>
<organism evidence="7 8">
    <name type="scientific">Aspergillus puulaauensis</name>
    <dbReference type="NCBI Taxonomy" id="1220207"/>
    <lineage>
        <taxon>Eukaryota</taxon>
        <taxon>Fungi</taxon>
        <taxon>Dikarya</taxon>
        <taxon>Ascomycota</taxon>
        <taxon>Pezizomycotina</taxon>
        <taxon>Eurotiomycetes</taxon>
        <taxon>Eurotiomycetidae</taxon>
        <taxon>Eurotiales</taxon>
        <taxon>Aspergillaceae</taxon>
        <taxon>Aspergillus</taxon>
    </lineage>
</organism>
<reference evidence="7" key="1">
    <citation type="submission" date="2021-01" db="EMBL/GenBank/DDBJ databases">
        <authorList>
            <consortium name="Aspergillus puulaauensis MK2 genome sequencing consortium"/>
            <person name="Kazuki M."/>
            <person name="Futagami T."/>
        </authorList>
    </citation>
    <scope>NUCLEOTIDE SEQUENCE</scope>
    <source>
        <strain evidence="7">MK2</strain>
    </source>
</reference>
<keyword evidence="4" id="KW-0560">Oxidoreductase</keyword>
<keyword evidence="5" id="KW-0408">Iron</keyword>
<keyword evidence="3" id="KW-0479">Metal-binding</keyword>
<evidence type="ECO:0000256" key="3">
    <source>
        <dbReference type="ARBA" id="ARBA00022723"/>
    </source>
</evidence>
<dbReference type="GO" id="GO:0020037">
    <property type="term" value="F:heme binding"/>
    <property type="evidence" value="ECO:0007669"/>
    <property type="project" value="InterPro"/>
</dbReference>
<dbReference type="Gene3D" id="1.10.630.10">
    <property type="entry name" value="Cytochrome P450"/>
    <property type="match status" value="1"/>
</dbReference>
<dbReference type="SUPFAM" id="SSF48264">
    <property type="entry name" value="Cytochrome P450"/>
    <property type="match status" value="1"/>
</dbReference>
<dbReference type="GO" id="GO:0004497">
    <property type="term" value="F:monooxygenase activity"/>
    <property type="evidence" value="ECO:0007669"/>
    <property type="project" value="UniProtKB-KW"/>
</dbReference>
<gene>
    <name evidence="7" type="ORF">APUU_20334S</name>
</gene>